<gene>
    <name evidence="2" type="ORF">WOA13_09760</name>
</gene>
<organism evidence="2 3">
    <name type="scientific">Methanococcoides cohabitans</name>
    <dbReference type="NCBI Taxonomy" id="3136559"/>
    <lineage>
        <taxon>Archaea</taxon>
        <taxon>Methanobacteriati</taxon>
        <taxon>Methanobacteriota</taxon>
        <taxon>Stenosarchaea group</taxon>
        <taxon>Methanomicrobia</taxon>
        <taxon>Methanosarcinales</taxon>
        <taxon>Methanosarcinaceae</taxon>
        <taxon>Methanococcoides</taxon>
    </lineage>
</organism>
<keyword evidence="1" id="KW-0472">Membrane</keyword>
<feature type="transmembrane region" description="Helical" evidence="1">
    <location>
        <begin position="99"/>
        <end position="115"/>
    </location>
</feature>
<feature type="transmembrane region" description="Helical" evidence="1">
    <location>
        <begin position="121"/>
        <end position="139"/>
    </location>
</feature>
<comment type="caution">
    <text evidence="2">The sequence shown here is derived from an EMBL/GenBank/DDBJ whole genome shotgun (WGS) entry which is preliminary data.</text>
</comment>
<proteinExistence type="predicted"/>
<dbReference type="EMBL" id="JBCAUS010000006">
    <property type="protein sequence ID" value="MEL4306104.1"/>
    <property type="molecule type" value="Genomic_DNA"/>
</dbReference>
<evidence type="ECO:0000256" key="1">
    <source>
        <dbReference type="SAM" id="Phobius"/>
    </source>
</evidence>
<dbReference type="RefSeq" id="WP_342127701.1">
    <property type="nucleotide sequence ID" value="NZ_JBCAUS010000006.1"/>
</dbReference>
<keyword evidence="1" id="KW-0812">Transmembrane</keyword>
<keyword evidence="1" id="KW-1133">Transmembrane helix</keyword>
<accession>A0ABU9KUM8</accession>
<reference evidence="2 3" key="1">
    <citation type="submission" date="2024-04" db="EMBL/GenBank/DDBJ databases">
        <title>Methanococcoides sp. LMO-2.</title>
        <authorList>
            <person name="Liang L."/>
        </authorList>
    </citation>
    <scope>NUCLEOTIDE SEQUENCE [LARGE SCALE GENOMIC DNA]</scope>
    <source>
        <strain evidence="2 3">LMO-2</strain>
    </source>
</reference>
<name>A0ABU9KUM8_9EURY</name>
<evidence type="ECO:0000313" key="2">
    <source>
        <dbReference type="EMBL" id="MEL4306104.1"/>
    </source>
</evidence>
<protein>
    <recommendedName>
        <fullName evidence="4">DUF2178 domain-containing protein</fullName>
    </recommendedName>
</protein>
<sequence length="154" mass="17262">MKTTKQLRAKILVFAGALLGLFFYYVYGLFLSKIKFLLFSQADTGNPNLIVAQNLGPVDYWLDAGLLAFFIVTGIYILNKDNLDASEKLRDIAFMKSSLIGFILYMPVTIIAYVSGFELSYRTTLAVGYALIVIVYFIIRNRNGSSNAVKHSHI</sequence>
<feature type="transmembrane region" description="Helical" evidence="1">
    <location>
        <begin position="12"/>
        <end position="30"/>
    </location>
</feature>
<keyword evidence="3" id="KW-1185">Reference proteome</keyword>
<feature type="transmembrane region" description="Helical" evidence="1">
    <location>
        <begin position="60"/>
        <end position="78"/>
    </location>
</feature>
<evidence type="ECO:0008006" key="4">
    <source>
        <dbReference type="Google" id="ProtNLM"/>
    </source>
</evidence>
<dbReference type="Proteomes" id="UP001396646">
    <property type="component" value="Unassembled WGS sequence"/>
</dbReference>
<evidence type="ECO:0000313" key="3">
    <source>
        <dbReference type="Proteomes" id="UP001396646"/>
    </source>
</evidence>